<comment type="caution">
    <text evidence="3">The sequence shown here is derived from an EMBL/GenBank/DDBJ whole genome shotgun (WGS) entry which is preliminary data.</text>
</comment>
<accession>A0ABP1G227</accession>
<evidence type="ECO:0000256" key="1">
    <source>
        <dbReference type="SAM" id="Coils"/>
    </source>
</evidence>
<organism evidence="3 4">
    <name type="scientific">Coccomyxa viridis</name>
    <dbReference type="NCBI Taxonomy" id="1274662"/>
    <lineage>
        <taxon>Eukaryota</taxon>
        <taxon>Viridiplantae</taxon>
        <taxon>Chlorophyta</taxon>
        <taxon>core chlorophytes</taxon>
        <taxon>Trebouxiophyceae</taxon>
        <taxon>Trebouxiophyceae incertae sedis</taxon>
        <taxon>Coccomyxaceae</taxon>
        <taxon>Coccomyxa</taxon>
    </lineage>
</organism>
<dbReference type="EMBL" id="CAXHTA020000012">
    <property type="protein sequence ID" value="CAL5225321.1"/>
    <property type="molecule type" value="Genomic_DNA"/>
</dbReference>
<name>A0ABP1G227_9CHLO</name>
<feature type="compositionally biased region" description="Low complexity" evidence="2">
    <location>
        <begin position="21"/>
        <end position="39"/>
    </location>
</feature>
<feature type="region of interest" description="Disordered" evidence="2">
    <location>
        <begin position="20"/>
        <end position="41"/>
    </location>
</feature>
<reference evidence="3 4" key="1">
    <citation type="submission" date="2024-06" db="EMBL/GenBank/DDBJ databases">
        <authorList>
            <person name="Kraege A."/>
            <person name="Thomma B."/>
        </authorList>
    </citation>
    <scope>NUCLEOTIDE SEQUENCE [LARGE SCALE GENOMIC DNA]</scope>
</reference>
<sequence>MDLPPVAYMSDEDVLARWLHSNGPGAAAPSPAGTPARPSNALLQPADDLQGIVTLKDLYCDETLMFGAASCIGGSPLLRTPRAIKLFATPAPSRLLPLDEISPDLLQALQAMHTPPNSSFTKGLPYSPPAAHHLLVTPARDLPIAGVDTGVLLSKAQELAGLGITIENGMVRLRQPKLDAVKLMEVYTVMKQMGAPFKIEYRTANKLTGLEGSCDLPIPASTCLLRCFEPKDGKIEKRRGHRNNTLHVPVMIGPEHLRLSSILSFVLGDDAESVKAWRFCIQDVMDALDSKHTRTVITARQDASEADIDRHRYEVGAWEGTGHNRPRVWVTRSMAGIAVFLLEKQLWEQKHAYLHAWDHNLVELYFEDIGQPKIQVPGKVYMSVERADALNTFQGLMPLHRVRLWIFTTWVATHSPGRFGAHSEQGTFRNPRIIDESDADPWAPKGIGFESVDDGSGTWSGMSAYQDEFLRRNDMQKVPGPTENPMAKSFAEWMKKFEYAQQEMKELEEEMTVALGNKMFMGFDGL</sequence>
<keyword evidence="4" id="KW-1185">Reference proteome</keyword>
<keyword evidence="1" id="KW-0175">Coiled coil</keyword>
<protein>
    <submittedName>
        <fullName evidence="3">G8124 protein</fullName>
    </submittedName>
</protein>
<dbReference type="Proteomes" id="UP001497392">
    <property type="component" value="Unassembled WGS sequence"/>
</dbReference>
<proteinExistence type="predicted"/>
<gene>
    <name evidence="3" type="primary">g8124</name>
    <name evidence="3" type="ORF">VP750_LOCUS6980</name>
</gene>
<evidence type="ECO:0000313" key="4">
    <source>
        <dbReference type="Proteomes" id="UP001497392"/>
    </source>
</evidence>
<evidence type="ECO:0000313" key="3">
    <source>
        <dbReference type="EMBL" id="CAL5225321.1"/>
    </source>
</evidence>
<feature type="coiled-coil region" evidence="1">
    <location>
        <begin position="490"/>
        <end position="517"/>
    </location>
</feature>
<evidence type="ECO:0000256" key="2">
    <source>
        <dbReference type="SAM" id="MobiDB-lite"/>
    </source>
</evidence>